<evidence type="ECO:0000256" key="2">
    <source>
        <dbReference type="ARBA" id="ARBA00004429"/>
    </source>
</evidence>
<dbReference type="Proteomes" id="UP001333710">
    <property type="component" value="Chromosome"/>
</dbReference>
<evidence type="ECO:0000256" key="6">
    <source>
        <dbReference type="ARBA" id="ARBA00022448"/>
    </source>
</evidence>
<dbReference type="InterPro" id="IPR003453">
    <property type="entry name" value="ABC_MlaE_roteobac"/>
</dbReference>
<keyword evidence="7" id="KW-1003">Cell membrane</keyword>
<protein>
    <recommendedName>
        <fullName evidence="5">Intermembrane phospholipid transport system permease protein MlaE</fullName>
    </recommendedName>
</protein>
<evidence type="ECO:0000256" key="8">
    <source>
        <dbReference type="ARBA" id="ARBA00022519"/>
    </source>
</evidence>
<dbReference type="KEGG" id="pmaw:MACH26_07250"/>
<dbReference type="NCBIfam" id="NF033619">
    <property type="entry name" value="perm_MlaE_1"/>
    <property type="match status" value="1"/>
</dbReference>
<evidence type="ECO:0000313" key="14">
    <source>
        <dbReference type="Proteomes" id="UP001333710"/>
    </source>
</evidence>
<sequence length="259" mass="27462">MEFLARTGRNAIGAIEKIGRASVMFWGAIVARPNPMKSVPLTIKQMYVVGVQSLLIILVSGLFIGMVMGLQGYTVLVNYGAEESLGPMVALSLLRELGPVVTALLFAGRAGSALTAEIGLMKATEQLSSLEMMAVDPLRQVIAPRLWAGILTMPMLAIIFSAIGILGGHLVGVDWLGVDAGSYWSIMQSAVDLNEDIMNGVIKSIVFAVVVTWIAVFNGYDSIPTSEGISKATTQTVVHSSLAVLGLDFVLTAVMFGTE</sequence>
<dbReference type="Pfam" id="PF02405">
    <property type="entry name" value="MlaE"/>
    <property type="match status" value="1"/>
</dbReference>
<comment type="similarity">
    <text evidence="3 12">Belongs to the MlaE permease family.</text>
</comment>
<dbReference type="EMBL" id="AP027272">
    <property type="protein sequence ID" value="BDX05204.1"/>
    <property type="molecule type" value="Genomic_DNA"/>
</dbReference>
<keyword evidence="9 12" id="KW-0812">Transmembrane</keyword>
<evidence type="ECO:0000256" key="5">
    <source>
        <dbReference type="ARBA" id="ARBA00020857"/>
    </source>
</evidence>
<evidence type="ECO:0000256" key="7">
    <source>
        <dbReference type="ARBA" id="ARBA00022475"/>
    </source>
</evidence>
<name>A0AA48HNR0_9ALTE</name>
<dbReference type="PANTHER" id="PTHR30188:SF4">
    <property type="entry name" value="PROTEIN TRIGALACTOSYLDIACYLGLYCEROL 1, CHLOROPLASTIC"/>
    <property type="match status" value="1"/>
</dbReference>
<comment type="subunit">
    <text evidence="4">The complex is composed of two ATP-binding proteins (MlaF), two transmembrane proteins (MlaE), two cytoplasmic solute-binding proteins (MlaB) and six periplasmic solute-binding proteins (MlaD).</text>
</comment>
<dbReference type="RefSeq" id="WP_338291171.1">
    <property type="nucleotide sequence ID" value="NZ_AP027272.1"/>
</dbReference>
<evidence type="ECO:0000256" key="12">
    <source>
        <dbReference type="RuleBase" id="RU362044"/>
    </source>
</evidence>
<keyword evidence="11 12" id="KW-0472">Membrane</keyword>
<dbReference type="PANTHER" id="PTHR30188">
    <property type="entry name" value="ABC TRANSPORTER PERMEASE PROTEIN-RELATED"/>
    <property type="match status" value="1"/>
</dbReference>
<dbReference type="GO" id="GO:0005548">
    <property type="term" value="F:phospholipid transporter activity"/>
    <property type="evidence" value="ECO:0007669"/>
    <property type="project" value="TreeGrafter"/>
</dbReference>
<dbReference type="InterPro" id="IPR030802">
    <property type="entry name" value="Permease_MalE"/>
</dbReference>
<evidence type="ECO:0000256" key="9">
    <source>
        <dbReference type="ARBA" id="ARBA00022692"/>
    </source>
</evidence>
<organism evidence="13 14">
    <name type="scientific">Planctobacterium marinum</name>
    <dbReference type="NCBI Taxonomy" id="1631968"/>
    <lineage>
        <taxon>Bacteria</taxon>
        <taxon>Pseudomonadati</taxon>
        <taxon>Pseudomonadota</taxon>
        <taxon>Gammaproteobacteria</taxon>
        <taxon>Alteromonadales</taxon>
        <taxon>Alteromonadaceae</taxon>
        <taxon>Planctobacterium</taxon>
    </lineage>
</organism>
<dbReference type="AlphaFoldDB" id="A0AA48HNR0"/>
<proteinExistence type="inferred from homology"/>
<evidence type="ECO:0000256" key="3">
    <source>
        <dbReference type="ARBA" id="ARBA00007556"/>
    </source>
</evidence>
<keyword evidence="6" id="KW-0813">Transport</keyword>
<dbReference type="GO" id="GO:0043190">
    <property type="term" value="C:ATP-binding cassette (ABC) transporter complex"/>
    <property type="evidence" value="ECO:0007669"/>
    <property type="project" value="InterPro"/>
</dbReference>
<feature type="transmembrane region" description="Helical" evidence="12">
    <location>
        <begin position="88"/>
        <end position="107"/>
    </location>
</feature>
<feature type="transmembrane region" description="Helical" evidence="12">
    <location>
        <begin position="46"/>
        <end position="68"/>
    </location>
</feature>
<feature type="transmembrane region" description="Helical" evidence="12">
    <location>
        <begin position="146"/>
        <end position="166"/>
    </location>
</feature>
<evidence type="ECO:0000256" key="11">
    <source>
        <dbReference type="ARBA" id="ARBA00023136"/>
    </source>
</evidence>
<reference evidence="13" key="1">
    <citation type="submission" date="2023-01" db="EMBL/GenBank/DDBJ databases">
        <title>Complete genome sequence of Planctobacterium marinum strain Dej080120_11.</title>
        <authorList>
            <person name="Ueki S."/>
            <person name="Maruyama F."/>
        </authorList>
    </citation>
    <scope>NUCLEOTIDE SEQUENCE</scope>
    <source>
        <strain evidence="13">Dej080120_11</strain>
    </source>
</reference>
<dbReference type="NCBIfam" id="TIGR00056">
    <property type="entry name" value="MlaE family lipid ABC transporter permease subunit"/>
    <property type="match status" value="1"/>
</dbReference>
<keyword evidence="8 12" id="KW-0997">Cell inner membrane</keyword>
<gene>
    <name evidence="13" type="ORF">MACH26_07250</name>
</gene>
<evidence type="ECO:0000256" key="1">
    <source>
        <dbReference type="ARBA" id="ARBA00002460"/>
    </source>
</evidence>
<feature type="transmembrane region" description="Helical" evidence="12">
    <location>
        <begin position="237"/>
        <end position="256"/>
    </location>
</feature>
<evidence type="ECO:0000256" key="4">
    <source>
        <dbReference type="ARBA" id="ARBA00011380"/>
    </source>
</evidence>
<dbReference type="InterPro" id="IPR053408">
    <property type="entry name" value="MlaE_Permease"/>
</dbReference>
<evidence type="ECO:0000313" key="13">
    <source>
        <dbReference type="EMBL" id="BDX05204.1"/>
    </source>
</evidence>
<keyword evidence="10 12" id="KW-1133">Transmembrane helix</keyword>
<comment type="function">
    <text evidence="1">Part of the ABC transporter complex MlaFEDB, which is involved in a phospholipid transport pathway that maintains lipid asymmetry in the outer membrane by retrograde trafficking of phospholipids from the outer membrane to the inner membrane. Probably responsible for the translocation of the substrate across the membrane.</text>
</comment>
<feature type="transmembrane region" description="Helical" evidence="12">
    <location>
        <begin position="197"/>
        <end position="216"/>
    </location>
</feature>
<accession>A0AA48HNR0</accession>
<keyword evidence="14" id="KW-1185">Reference proteome</keyword>
<evidence type="ECO:0000256" key="10">
    <source>
        <dbReference type="ARBA" id="ARBA00022989"/>
    </source>
</evidence>
<comment type="subcellular location">
    <subcellularLocation>
        <location evidence="2 12">Cell inner membrane</location>
        <topology evidence="2 12">Multi-pass membrane protein</topology>
    </subcellularLocation>
</comment>